<evidence type="ECO:0000313" key="2">
    <source>
        <dbReference type="EMBL" id="OZM56385.1"/>
    </source>
</evidence>
<evidence type="ECO:0000256" key="1">
    <source>
        <dbReference type="SAM" id="SignalP"/>
    </source>
</evidence>
<protein>
    <recommendedName>
        <fullName evidence="4">Lipoprotein</fullName>
    </recommendedName>
</protein>
<proteinExistence type="predicted"/>
<sequence length="157" mass="17839">MRGKKLLIFLVLPFLLAACDLLGSSLENDLDTYLDQFNEIAHLETEAIESYYSVVGANYTDDAQFYAVISNDVVPKYETFLSELQKIESSNERIQQLHEEYIKGVKFNYEAMKKFLAAVEQQDMNLINSGNVDLNAGKLIIDEYNRGIDALLKEIGK</sequence>
<dbReference type="Proteomes" id="UP000217083">
    <property type="component" value="Unassembled WGS sequence"/>
</dbReference>
<keyword evidence="1" id="KW-0732">Signal</keyword>
<comment type="caution">
    <text evidence="2">The sequence shown here is derived from an EMBL/GenBank/DDBJ whole genome shotgun (WGS) entry which is preliminary data.</text>
</comment>
<organism evidence="2 3">
    <name type="scientific">Lottiidibacillus patelloidae</name>
    <dbReference type="NCBI Taxonomy" id="2670334"/>
    <lineage>
        <taxon>Bacteria</taxon>
        <taxon>Bacillati</taxon>
        <taxon>Bacillota</taxon>
        <taxon>Bacilli</taxon>
        <taxon>Bacillales</taxon>
        <taxon>Bacillaceae</taxon>
        <taxon>Lottiidibacillus</taxon>
    </lineage>
</organism>
<dbReference type="PROSITE" id="PS51257">
    <property type="entry name" value="PROKAR_LIPOPROTEIN"/>
    <property type="match status" value="1"/>
</dbReference>
<dbReference type="AlphaFoldDB" id="A0A263BRR2"/>
<feature type="chain" id="PRO_5012017606" description="Lipoprotein" evidence="1">
    <location>
        <begin position="18"/>
        <end position="157"/>
    </location>
</feature>
<accession>A0A263BRR2</accession>
<reference evidence="2 3" key="2">
    <citation type="submission" date="2017-09" db="EMBL/GenBank/DDBJ databases">
        <title>Bacillus patelloidae sp. nov., isolated from the intestinal tract of a marine limpet.</title>
        <authorList>
            <person name="Liu R."/>
            <person name="Dong C."/>
            <person name="Shao Z."/>
        </authorList>
    </citation>
    <scope>NUCLEOTIDE SEQUENCE [LARGE SCALE GENOMIC DNA]</scope>
    <source>
        <strain evidence="2 3">SA5d-4</strain>
    </source>
</reference>
<gene>
    <name evidence="2" type="ORF">CIB95_11455</name>
</gene>
<keyword evidence="3" id="KW-1185">Reference proteome</keyword>
<reference evidence="3" key="1">
    <citation type="submission" date="2017-08" db="EMBL/GenBank/DDBJ databases">
        <authorList>
            <person name="Huang Z."/>
        </authorList>
    </citation>
    <scope>NUCLEOTIDE SEQUENCE [LARGE SCALE GENOMIC DNA]</scope>
    <source>
        <strain evidence="3">SA5d-4</strain>
    </source>
</reference>
<dbReference type="EMBL" id="NPIA01000006">
    <property type="protein sequence ID" value="OZM56385.1"/>
    <property type="molecule type" value="Genomic_DNA"/>
</dbReference>
<evidence type="ECO:0008006" key="4">
    <source>
        <dbReference type="Google" id="ProtNLM"/>
    </source>
</evidence>
<feature type="signal peptide" evidence="1">
    <location>
        <begin position="1"/>
        <end position="17"/>
    </location>
</feature>
<evidence type="ECO:0000313" key="3">
    <source>
        <dbReference type="Proteomes" id="UP000217083"/>
    </source>
</evidence>
<name>A0A263BRR2_9BACI</name>
<dbReference type="RefSeq" id="WP_094925301.1">
    <property type="nucleotide sequence ID" value="NZ_NPIA01000006.1"/>
</dbReference>